<evidence type="ECO:0000313" key="4">
    <source>
        <dbReference type="EMBL" id="MFC0716326.1"/>
    </source>
</evidence>
<dbReference type="InterPro" id="IPR035909">
    <property type="entry name" value="CheB_C"/>
</dbReference>
<dbReference type="Proteomes" id="UP001589898">
    <property type="component" value="Unassembled WGS sequence"/>
</dbReference>
<accession>A0ABV6SVS2</accession>
<proteinExistence type="predicted"/>
<comment type="caution">
    <text evidence="4">The sequence shown here is derived from an EMBL/GenBank/DDBJ whole genome shotgun (WGS) entry which is preliminary data.</text>
</comment>
<dbReference type="InterPro" id="IPR000673">
    <property type="entry name" value="Sig_transdc_resp-reg_Me-estase"/>
</dbReference>
<keyword evidence="5" id="KW-1185">Reference proteome</keyword>
<feature type="compositionally biased region" description="Low complexity" evidence="2">
    <location>
        <begin position="273"/>
        <end position="297"/>
    </location>
</feature>
<dbReference type="EMBL" id="JBHLTF010000003">
    <property type="protein sequence ID" value="MFC0716326.1"/>
    <property type="molecule type" value="Genomic_DNA"/>
</dbReference>
<dbReference type="RefSeq" id="WP_189498773.1">
    <property type="nucleotide sequence ID" value="NZ_BMZT01000011.1"/>
</dbReference>
<dbReference type="PROSITE" id="PS50122">
    <property type="entry name" value="CHEB"/>
    <property type="match status" value="1"/>
</dbReference>
<feature type="domain" description="CheB-type methylesterase" evidence="3">
    <location>
        <begin position="371"/>
        <end position="532"/>
    </location>
</feature>
<sequence length="547" mass="55786">MAEDGGQAVRVLLLAREGEARQRLESALADAGAELLRSVDPQDGDPDEAVALRPGAVLVALEPAIEDALERYDALLSDPGVLVMFDEAEVAARRDGWDAARWVRHLAAKLNGHANVLPPGAGSEDAVHPVPGGLPEREFDPESVDVGALADAAHELATDVPRAGDFDAPSADEPFSATSPTDGPPADGAPFEESSGFTGLLAAEDMDWSSGGADELTLAEDPALAELLASTSASRGSYDGADAPEAVQGLDEVLAPGPGGGQAADLHGAGVDAPGEPEAPARETPAPDVRDPLSLGDGLSLADDDAPLSVRDATAAVDLEALESRLDGLSLADDDAGPIGSRDADSGAIDLDALSSRLDSMSLVDPDSYGHGQLRGAVIVEAGLGGPDAVRQLLAGLGEAFARTVLVRLQLDGGRYDRLVQQMQRASVLPVQLAEAGGAAEAGTVYFLPPGITVVEDRARLRFADADDGRATGYDALPAADSALVFLSGASVDRVERATAMADAGGLLLAQAPESCYDGAAVTALVARGAVSAEPGDLAQALVDRWP</sequence>
<evidence type="ECO:0000259" key="3">
    <source>
        <dbReference type="PROSITE" id="PS50122"/>
    </source>
</evidence>
<dbReference type="Gene3D" id="3.40.50.180">
    <property type="entry name" value="Methylesterase CheB, C-terminal domain"/>
    <property type="match status" value="1"/>
</dbReference>
<evidence type="ECO:0000256" key="2">
    <source>
        <dbReference type="SAM" id="MobiDB-lite"/>
    </source>
</evidence>
<dbReference type="SUPFAM" id="SSF52738">
    <property type="entry name" value="Methylesterase CheB, C-terminal domain"/>
    <property type="match status" value="1"/>
</dbReference>
<organism evidence="4 5">
    <name type="scientific">Luteimonas padinae</name>
    <dbReference type="NCBI Taxonomy" id="1714359"/>
    <lineage>
        <taxon>Bacteria</taxon>
        <taxon>Pseudomonadati</taxon>
        <taxon>Pseudomonadota</taxon>
        <taxon>Gammaproteobacteria</taxon>
        <taxon>Lysobacterales</taxon>
        <taxon>Lysobacteraceae</taxon>
        <taxon>Luteimonas</taxon>
    </lineage>
</organism>
<feature type="region of interest" description="Disordered" evidence="2">
    <location>
        <begin position="251"/>
        <end position="297"/>
    </location>
</feature>
<evidence type="ECO:0000256" key="1">
    <source>
        <dbReference type="PROSITE-ProRule" id="PRU00050"/>
    </source>
</evidence>
<protein>
    <submittedName>
        <fullName evidence="4">Chemotaxis protein CheB</fullName>
    </submittedName>
</protein>
<reference evidence="4 5" key="1">
    <citation type="submission" date="2024-09" db="EMBL/GenBank/DDBJ databases">
        <authorList>
            <person name="Sun Q."/>
            <person name="Mori K."/>
        </authorList>
    </citation>
    <scope>NUCLEOTIDE SEQUENCE [LARGE SCALE GENOMIC DNA]</scope>
    <source>
        <strain evidence="4 5">KCTC 52403</strain>
    </source>
</reference>
<comment type="caution">
    <text evidence="1">Lacks conserved residue(s) required for the propagation of feature annotation.</text>
</comment>
<dbReference type="Pfam" id="PF01339">
    <property type="entry name" value="CheB_methylest"/>
    <property type="match status" value="1"/>
</dbReference>
<gene>
    <name evidence="4" type="ORF">ACFFFU_00895</name>
</gene>
<name>A0ABV6SVS2_9GAMM</name>
<feature type="region of interest" description="Disordered" evidence="2">
    <location>
        <begin position="162"/>
        <end position="194"/>
    </location>
</feature>
<evidence type="ECO:0000313" key="5">
    <source>
        <dbReference type="Proteomes" id="UP001589898"/>
    </source>
</evidence>